<dbReference type="Proteomes" id="UP001501637">
    <property type="component" value="Unassembled WGS sequence"/>
</dbReference>
<dbReference type="PROSITE" id="PS51118">
    <property type="entry name" value="HTH_HXLR"/>
    <property type="match status" value="1"/>
</dbReference>
<proteinExistence type="predicted"/>
<gene>
    <name evidence="5" type="ORF">GCM10010449_33330</name>
</gene>
<dbReference type="PANTHER" id="PTHR33204:SF37">
    <property type="entry name" value="HTH-TYPE TRANSCRIPTIONAL REGULATOR YODB"/>
    <property type="match status" value="1"/>
</dbReference>
<evidence type="ECO:0000256" key="2">
    <source>
        <dbReference type="ARBA" id="ARBA00023125"/>
    </source>
</evidence>
<dbReference type="InterPro" id="IPR036388">
    <property type="entry name" value="WH-like_DNA-bd_sf"/>
</dbReference>
<evidence type="ECO:0000256" key="1">
    <source>
        <dbReference type="ARBA" id="ARBA00023015"/>
    </source>
</evidence>
<evidence type="ECO:0000313" key="5">
    <source>
        <dbReference type="EMBL" id="GAA3107849.1"/>
    </source>
</evidence>
<dbReference type="Gene3D" id="1.10.10.10">
    <property type="entry name" value="Winged helix-like DNA-binding domain superfamily/Winged helix DNA-binding domain"/>
    <property type="match status" value="1"/>
</dbReference>
<dbReference type="InterPro" id="IPR002577">
    <property type="entry name" value="HTH_HxlR"/>
</dbReference>
<keyword evidence="1" id="KW-0805">Transcription regulation</keyword>
<evidence type="ECO:0000256" key="3">
    <source>
        <dbReference type="ARBA" id="ARBA00023163"/>
    </source>
</evidence>
<dbReference type="EMBL" id="BAAAUG010000051">
    <property type="protein sequence ID" value="GAA3107849.1"/>
    <property type="molecule type" value="Genomic_DNA"/>
</dbReference>
<evidence type="ECO:0000259" key="4">
    <source>
        <dbReference type="PROSITE" id="PS51118"/>
    </source>
</evidence>
<sequence length="151" mass="17481">MRTRKLKSKIGRPVHAGLPPGDERFLQRIHDFFHLLNGEWHWDILVALHDGPLRYTELLNTVRARTPVSNWPGNAHHFLQEDMLSRTLQRLTQGELIERERSMGFPYATTYRLAPAARELLTVMAPAAEWTEAHSALVVRVQGMRQRVPEE</sequence>
<organism evidence="5 6">
    <name type="scientific">Streptomyces rectiviolaceus</name>
    <dbReference type="NCBI Taxonomy" id="332591"/>
    <lineage>
        <taxon>Bacteria</taxon>
        <taxon>Bacillati</taxon>
        <taxon>Actinomycetota</taxon>
        <taxon>Actinomycetes</taxon>
        <taxon>Kitasatosporales</taxon>
        <taxon>Streptomycetaceae</taxon>
        <taxon>Streptomyces</taxon>
    </lineage>
</organism>
<dbReference type="SUPFAM" id="SSF46785">
    <property type="entry name" value="Winged helix' DNA-binding domain"/>
    <property type="match status" value="1"/>
</dbReference>
<dbReference type="Pfam" id="PF01638">
    <property type="entry name" value="HxlR"/>
    <property type="match status" value="1"/>
</dbReference>
<feature type="domain" description="HTH hxlR-type" evidence="4">
    <location>
        <begin position="18"/>
        <end position="139"/>
    </location>
</feature>
<comment type="caution">
    <text evidence="5">The sequence shown here is derived from an EMBL/GenBank/DDBJ whole genome shotgun (WGS) entry which is preliminary data.</text>
</comment>
<evidence type="ECO:0000313" key="6">
    <source>
        <dbReference type="Proteomes" id="UP001501637"/>
    </source>
</evidence>
<dbReference type="PANTHER" id="PTHR33204">
    <property type="entry name" value="TRANSCRIPTIONAL REGULATOR, MARR FAMILY"/>
    <property type="match status" value="1"/>
</dbReference>
<accession>A0ABP6MF53</accession>
<dbReference type="InterPro" id="IPR036390">
    <property type="entry name" value="WH_DNA-bd_sf"/>
</dbReference>
<name>A0ABP6MF53_9ACTN</name>
<reference evidence="6" key="1">
    <citation type="journal article" date="2019" name="Int. J. Syst. Evol. Microbiol.">
        <title>The Global Catalogue of Microorganisms (GCM) 10K type strain sequencing project: providing services to taxonomists for standard genome sequencing and annotation.</title>
        <authorList>
            <consortium name="The Broad Institute Genomics Platform"/>
            <consortium name="The Broad Institute Genome Sequencing Center for Infectious Disease"/>
            <person name="Wu L."/>
            <person name="Ma J."/>
        </authorList>
    </citation>
    <scope>NUCLEOTIDE SEQUENCE [LARGE SCALE GENOMIC DNA]</scope>
    <source>
        <strain evidence="6">JCM 9092</strain>
    </source>
</reference>
<keyword evidence="3" id="KW-0804">Transcription</keyword>
<keyword evidence="6" id="KW-1185">Reference proteome</keyword>
<keyword evidence="2" id="KW-0238">DNA-binding</keyword>
<protein>
    <recommendedName>
        <fullName evidence="4">HTH hxlR-type domain-containing protein</fullName>
    </recommendedName>
</protein>